<reference evidence="1 2" key="1">
    <citation type="submission" date="2018-09" db="EMBL/GenBank/DDBJ databases">
        <title>Genomic Encyclopedia of Archaeal and Bacterial Type Strains, Phase II (KMG-II): from individual species to whole genera.</title>
        <authorList>
            <person name="Goeker M."/>
        </authorList>
    </citation>
    <scope>NUCLEOTIDE SEQUENCE [LARGE SCALE GENOMIC DNA]</scope>
    <source>
        <strain evidence="1 2">DSM 17008</strain>
    </source>
</reference>
<evidence type="ECO:0000313" key="1">
    <source>
        <dbReference type="EMBL" id="RKD69633.1"/>
    </source>
</evidence>
<keyword evidence="2" id="KW-1185">Reference proteome</keyword>
<comment type="caution">
    <text evidence="1">The sequence shown here is derived from an EMBL/GenBank/DDBJ whole genome shotgun (WGS) entry which is preliminary data.</text>
</comment>
<organism evidence="1 2">
    <name type="scientific">Sinobaca qinghaiensis</name>
    <dbReference type="NCBI Taxonomy" id="342944"/>
    <lineage>
        <taxon>Bacteria</taxon>
        <taxon>Bacillati</taxon>
        <taxon>Bacillota</taxon>
        <taxon>Bacilli</taxon>
        <taxon>Bacillales</taxon>
        <taxon>Sporolactobacillaceae</taxon>
        <taxon>Sinobaca</taxon>
    </lineage>
</organism>
<dbReference type="AlphaFoldDB" id="A0A419UWW3"/>
<dbReference type="EMBL" id="RAPK01000011">
    <property type="protein sequence ID" value="RKD69633.1"/>
    <property type="molecule type" value="Genomic_DNA"/>
</dbReference>
<gene>
    <name evidence="1" type="ORF">ATL39_3057</name>
</gene>
<dbReference type="Proteomes" id="UP000285120">
    <property type="component" value="Unassembled WGS sequence"/>
</dbReference>
<evidence type="ECO:0000313" key="2">
    <source>
        <dbReference type="Proteomes" id="UP000285120"/>
    </source>
</evidence>
<sequence>MTPFVFVHVVQNNEVLVGTVEEIEAVTGEVMDRSFKDMQKLVQALQLYRSQEIIITFLSYPSVLQEEWEKDACTLEKAFIYVNHTNIGAKLK</sequence>
<accession>A0A419UWW3</accession>
<name>A0A419UWW3_9BACL</name>
<dbReference type="RefSeq" id="WP_120194191.1">
    <property type="nucleotide sequence ID" value="NZ_RAPK01000011.1"/>
</dbReference>
<proteinExistence type="predicted"/>
<protein>
    <submittedName>
        <fullName evidence="1">Uncharacterized protein</fullName>
    </submittedName>
</protein>